<evidence type="ECO:0000256" key="3">
    <source>
        <dbReference type="ARBA" id="ARBA00023319"/>
    </source>
</evidence>
<dbReference type="PROSITE" id="PS50900">
    <property type="entry name" value="PLAC"/>
    <property type="match status" value="1"/>
</dbReference>
<feature type="domain" description="Ig-like" evidence="5">
    <location>
        <begin position="224"/>
        <end position="323"/>
    </location>
</feature>
<evidence type="ECO:0000256" key="1">
    <source>
        <dbReference type="ARBA" id="ARBA00022729"/>
    </source>
</evidence>
<evidence type="ECO:0000256" key="4">
    <source>
        <dbReference type="SAM" id="SignalP"/>
    </source>
</evidence>
<feature type="domain" description="Ig-like" evidence="5">
    <location>
        <begin position="123"/>
        <end position="215"/>
    </location>
</feature>
<evidence type="ECO:0000313" key="8">
    <source>
        <dbReference type="Proteomes" id="UP000283509"/>
    </source>
</evidence>
<reference evidence="7 8" key="1">
    <citation type="submission" date="2018-04" db="EMBL/GenBank/DDBJ databases">
        <authorList>
            <person name="Zhang X."/>
            <person name="Yuan J."/>
            <person name="Li F."/>
            <person name="Xiang J."/>
        </authorList>
    </citation>
    <scope>NUCLEOTIDE SEQUENCE [LARGE SCALE GENOMIC DNA]</scope>
    <source>
        <tissue evidence="7">Muscle</tissue>
    </source>
</reference>
<dbReference type="Proteomes" id="UP000283509">
    <property type="component" value="Unassembled WGS sequence"/>
</dbReference>
<dbReference type="InterPro" id="IPR036179">
    <property type="entry name" value="Ig-like_dom_sf"/>
</dbReference>
<organism evidence="7 8">
    <name type="scientific">Penaeus vannamei</name>
    <name type="common">Whiteleg shrimp</name>
    <name type="synonym">Litopenaeus vannamei</name>
    <dbReference type="NCBI Taxonomy" id="6689"/>
    <lineage>
        <taxon>Eukaryota</taxon>
        <taxon>Metazoa</taxon>
        <taxon>Ecdysozoa</taxon>
        <taxon>Arthropoda</taxon>
        <taxon>Crustacea</taxon>
        <taxon>Multicrustacea</taxon>
        <taxon>Malacostraca</taxon>
        <taxon>Eumalacostraca</taxon>
        <taxon>Eucarida</taxon>
        <taxon>Decapoda</taxon>
        <taxon>Dendrobranchiata</taxon>
        <taxon>Penaeoidea</taxon>
        <taxon>Penaeidae</taxon>
        <taxon>Penaeus</taxon>
    </lineage>
</organism>
<dbReference type="GO" id="GO:0005886">
    <property type="term" value="C:plasma membrane"/>
    <property type="evidence" value="ECO:0007669"/>
    <property type="project" value="TreeGrafter"/>
</dbReference>
<dbReference type="EMBL" id="QCYY01002426">
    <property type="protein sequence ID" value="ROT70435.1"/>
    <property type="molecule type" value="Genomic_DNA"/>
</dbReference>
<dbReference type="SMART" id="SM00408">
    <property type="entry name" value="IGc2"/>
    <property type="match status" value="2"/>
</dbReference>
<reference evidence="7 8" key="2">
    <citation type="submission" date="2019-01" db="EMBL/GenBank/DDBJ databases">
        <title>The decoding of complex shrimp genome reveals the adaptation for benthos swimmer, frequently molting mechanism and breeding impact on genome.</title>
        <authorList>
            <person name="Sun Y."/>
            <person name="Gao Y."/>
            <person name="Yu Y."/>
        </authorList>
    </citation>
    <scope>NUCLEOTIDE SEQUENCE [LARGE SCALE GENOMIC DNA]</scope>
    <source>
        <tissue evidence="7">Muscle</tissue>
    </source>
</reference>
<feature type="signal peptide" evidence="4">
    <location>
        <begin position="1"/>
        <end position="17"/>
    </location>
</feature>
<dbReference type="InterPro" id="IPR007110">
    <property type="entry name" value="Ig-like_dom"/>
</dbReference>
<keyword evidence="1 4" id="KW-0732">Signal</keyword>
<dbReference type="InterPro" id="IPR010909">
    <property type="entry name" value="PLAC"/>
</dbReference>
<dbReference type="STRING" id="6689.A0A423T1Z0"/>
<dbReference type="Pfam" id="PF07679">
    <property type="entry name" value="I-set"/>
    <property type="match status" value="2"/>
</dbReference>
<sequence length="386" mass="41887">MKLVLVAVAALLAGGGAVDPLNIVGQLTVSELTQVINDIMEEVMTRVMTKTLPSVQKKAVQNDGVALHPNCSDNNVYNGCGLVVQYGLCNKAAYYARYCCRSCTLANQIPLYGQHLLNNAEAPVEAKVTTTSTSVQLGSEVTISCHASGYPEPDVAWFKGNSLIRLSNKYALGVSAALNPLVQRPRSDLTIKDFVREDADTYLCVAVNQAGRNISSIDLRAEAPIQARITSRDQLYPAGVDVTLKCQAKGYQTPGIAWYKNFEAIVESEKYLRKENGSVDRLLTTVVDTLTIKNADESDSGSYICNATNEAGSDTSQIRVKVTDVTIHPNCTDVIDHDDCVRYLSTECSVTDYIARFCCRTCTLVEHLPAHGPHLLNTAKGNVTSI</sequence>
<name>A0A423T1Z0_PENVA</name>
<comment type="caution">
    <text evidence="7">The sequence shown here is derived from an EMBL/GenBank/DDBJ whole genome shotgun (WGS) entry which is preliminary data.</text>
</comment>
<dbReference type="InterPro" id="IPR003599">
    <property type="entry name" value="Ig_sub"/>
</dbReference>
<keyword evidence="3" id="KW-0393">Immunoglobulin domain</keyword>
<feature type="chain" id="PRO_5019440734" evidence="4">
    <location>
        <begin position="18"/>
        <end position="386"/>
    </location>
</feature>
<dbReference type="InterPro" id="IPR050958">
    <property type="entry name" value="Cell_Adh-Cytoskel_Orgn"/>
</dbReference>
<keyword evidence="2" id="KW-1015">Disulfide bond</keyword>
<dbReference type="PANTHER" id="PTHR45080:SF8">
    <property type="entry name" value="IG-LIKE DOMAIN-CONTAINING PROTEIN"/>
    <property type="match status" value="1"/>
</dbReference>
<dbReference type="SMART" id="SM00409">
    <property type="entry name" value="IG"/>
    <property type="match status" value="2"/>
</dbReference>
<evidence type="ECO:0000259" key="5">
    <source>
        <dbReference type="PROSITE" id="PS50835"/>
    </source>
</evidence>
<dbReference type="Gene3D" id="2.60.40.10">
    <property type="entry name" value="Immunoglobulins"/>
    <property type="match status" value="2"/>
</dbReference>
<dbReference type="AlphaFoldDB" id="A0A423T1Z0"/>
<dbReference type="GO" id="GO:0007156">
    <property type="term" value="P:homophilic cell adhesion via plasma membrane adhesion molecules"/>
    <property type="evidence" value="ECO:0007669"/>
    <property type="project" value="TreeGrafter"/>
</dbReference>
<gene>
    <name evidence="7" type="ORF">C7M84_011284</name>
</gene>
<dbReference type="FunFam" id="2.60.40.10:FF:000107">
    <property type="entry name" value="Myosin, light chain kinase a"/>
    <property type="match status" value="1"/>
</dbReference>
<dbReference type="PANTHER" id="PTHR45080">
    <property type="entry name" value="CONTACTIN 5"/>
    <property type="match status" value="1"/>
</dbReference>
<dbReference type="InterPro" id="IPR013783">
    <property type="entry name" value="Ig-like_fold"/>
</dbReference>
<proteinExistence type="predicted"/>
<keyword evidence="8" id="KW-1185">Reference proteome</keyword>
<accession>A0A423T1Z0</accession>
<feature type="domain" description="PLAC" evidence="6">
    <location>
        <begin position="67"/>
        <end position="107"/>
    </location>
</feature>
<dbReference type="InterPro" id="IPR003598">
    <property type="entry name" value="Ig_sub2"/>
</dbReference>
<evidence type="ECO:0000313" key="7">
    <source>
        <dbReference type="EMBL" id="ROT70435.1"/>
    </source>
</evidence>
<dbReference type="InterPro" id="IPR013098">
    <property type="entry name" value="Ig_I-set"/>
</dbReference>
<dbReference type="OrthoDB" id="10056271at2759"/>
<evidence type="ECO:0000256" key="2">
    <source>
        <dbReference type="ARBA" id="ARBA00023157"/>
    </source>
</evidence>
<evidence type="ECO:0000259" key="6">
    <source>
        <dbReference type="PROSITE" id="PS50900"/>
    </source>
</evidence>
<dbReference type="SUPFAM" id="SSF48726">
    <property type="entry name" value="Immunoglobulin"/>
    <property type="match status" value="2"/>
</dbReference>
<protein>
    <submittedName>
        <fullName evidence="7">Putative papilin isoform X9</fullName>
    </submittedName>
</protein>
<dbReference type="PROSITE" id="PS50835">
    <property type="entry name" value="IG_LIKE"/>
    <property type="match status" value="2"/>
</dbReference>